<evidence type="ECO:0000313" key="2">
    <source>
        <dbReference type="EMBL" id="MEN2791374.1"/>
    </source>
</evidence>
<dbReference type="RefSeq" id="WP_343890315.1">
    <property type="nucleotide sequence ID" value="NZ_BAAAEH010000032.1"/>
</dbReference>
<dbReference type="InterPro" id="IPR045465">
    <property type="entry name" value="Trans_reg_dom"/>
</dbReference>
<keyword evidence="3" id="KW-1185">Reference proteome</keyword>
<dbReference type="Proteomes" id="UP001419910">
    <property type="component" value="Unassembled WGS sequence"/>
</dbReference>
<sequence length="62" mass="6683">MVSTPDPAAFEAVVHRGRSALAWEVLRRDPAYRAAYAGLTTLPTNGVAADADFAARWGLHFP</sequence>
<gene>
    <name evidence="2" type="ORF">ABC974_17190</name>
</gene>
<dbReference type="Pfam" id="PF20109">
    <property type="entry name" value="Trans_reg_dom"/>
    <property type="match status" value="1"/>
</dbReference>
<feature type="domain" description="Transcriptional regulator-like" evidence="1">
    <location>
        <begin position="6"/>
        <end position="62"/>
    </location>
</feature>
<organism evidence="2 3">
    <name type="scientific">Sphingomonas oligophenolica</name>
    <dbReference type="NCBI Taxonomy" id="301154"/>
    <lineage>
        <taxon>Bacteria</taxon>
        <taxon>Pseudomonadati</taxon>
        <taxon>Pseudomonadota</taxon>
        <taxon>Alphaproteobacteria</taxon>
        <taxon>Sphingomonadales</taxon>
        <taxon>Sphingomonadaceae</taxon>
        <taxon>Sphingomonas</taxon>
    </lineage>
</organism>
<evidence type="ECO:0000259" key="1">
    <source>
        <dbReference type="Pfam" id="PF20109"/>
    </source>
</evidence>
<protein>
    <submittedName>
        <fullName evidence="2">DUF6499 domain-containing protein</fullName>
    </submittedName>
</protein>
<name>A0ABU9Y6D9_9SPHN</name>
<reference evidence="2 3" key="1">
    <citation type="submission" date="2024-05" db="EMBL/GenBank/DDBJ databases">
        <authorList>
            <person name="Liu Q."/>
            <person name="Xin Y.-H."/>
        </authorList>
    </citation>
    <scope>NUCLEOTIDE SEQUENCE [LARGE SCALE GENOMIC DNA]</scope>
    <source>
        <strain evidence="2 3">CGMCC 1.10181</strain>
    </source>
</reference>
<dbReference type="EMBL" id="JBDIME010000017">
    <property type="protein sequence ID" value="MEN2791374.1"/>
    <property type="molecule type" value="Genomic_DNA"/>
</dbReference>
<comment type="caution">
    <text evidence="2">The sequence shown here is derived from an EMBL/GenBank/DDBJ whole genome shotgun (WGS) entry which is preliminary data.</text>
</comment>
<evidence type="ECO:0000313" key="3">
    <source>
        <dbReference type="Proteomes" id="UP001419910"/>
    </source>
</evidence>
<accession>A0ABU9Y6D9</accession>
<proteinExistence type="predicted"/>